<dbReference type="EnsemblPlants" id="novel_model_6443_5bd9a17a.2.5bd9b13c">
    <property type="protein sequence ID" value="cds.novel_model_6443_5bd9a17a.2.5bd9b13c"/>
    <property type="gene ID" value="novel_gene_3366_5bd9a17a"/>
</dbReference>
<dbReference type="Gramene" id="novel_model_6443_5bd9a17a.2.5bd9b13c">
    <property type="protein sequence ID" value="cds.novel_model_6443_5bd9a17a.2.5bd9b13c"/>
    <property type="gene ID" value="novel_gene_3366_5bd9a17a"/>
</dbReference>
<sequence length="88" mass="9978">MVQLISDCTVVSIMVEANSTCRHPIKDILCRCFAVRSSRVSSIRWKTFLDVATISCRIKGATKEAAGGWLRDNHMLFMFPYQMHNGLL</sequence>
<name>A0A803R8R9_CANSA</name>
<accession>A0A803R8R9</accession>
<evidence type="ECO:0000313" key="1">
    <source>
        <dbReference type="EnsemblPlants" id="cds.novel_model_6443_5bd9a17a.2.5bd9b13c"/>
    </source>
</evidence>
<organism evidence="1 2">
    <name type="scientific">Cannabis sativa</name>
    <name type="common">Hemp</name>
    <name type="synonym">Marijuana</name>
    <dbReference type="NCBI Taxonomy" id="3483"/>
    <lineage>
        <taxon>Eukaryota</taxon>
        <taxon>Viridiplantae</taxon>
        <taxon>Streptophyta</taxon>
        <taxon>Embryophyta</taxon>
        <taxon>Tracheophyta</taxon>
        <taxon>Spermatophyta</taxon>
        <taxon>Magnoliopsida</taxon>
        <taxon>eudicotyledons</taxon>
        <taxon>Gunneridae</taxon>
        <taxon>Pentapetalae</taxon>
        <taxon>rosids</taxon>
        <taxon>fabids</taxon>
        <taxon>Rosales</taxon>
        <taxon>Cannabaceae</taxon>
        <taxon>Cannabis</taxon>
    </lineage>
</organism>
<dbReference type="Proteomes" id="UP000596661">
    <property type="component" value="Chromosome 7"/>
</dbReference>
<protein>
    <submittedName>
        <fullName evidence="1">Uncharacterized protein</fullName>
    </submittedName>
</protein>
<evidence type="ECO:0000313" key="2">
    <source>
        <dbReference type="Proteomes" id="UP000596661"/>
    </source>
</evidence>
<dbReference type="AlphaFoldDB" id="A0A803R8R9"/>
<reference evidence="1" key="1">
    <citation type="submission" date="2018-11" db="EMBL/GenBank/DDBJ databases">
        <authorList>
            <person name="Grassa J C."/>
        </authorList>
    </citation>
    <scope>NUCLEOTIDE SEQUENCE [LARGE SCALE GENOMIC DNA]</scope>
</reference>
<proteinExistence type="predicted"/>
<reference evidence="1" key="2">
    <citation type="submission" date="2021-03" db="UniProtKB">
        <authorList>
            <consortium name="EnsemblPlants"/>
        </authorList>
    </citation>
    <scope>IDENTIFICATION</scope>
</reference>
<keyword evidence="2" id="KW-1185">Reference proteome</keyword>
<dbReference type="EMBL" id="UZAU01000667">
    <property type="status" value="NOT_ANNOTATED_CDS"/>
    <property type="molecule type" value="Genomic_DNA"/>
</dbReference>
<gene>
    <name evidence="1" type="primary">LOC115722238</name>
</gene>